<proteinExistence type="predicted"/>
<evidence type="ECO:0000313" key="2">
    <source>
        <dbReference type="Proteomes" id="UP000790709"/>
    </source>
</evidence>
<dbReference type="Proteomes" id="UP000790709">
    <property type="component" value="Unassembled WGS sequence"/>
</dbReference>
<sequence>MMEAEPVIEPKVIPEDNTHPQFASPDADVILGAKDRTLFRVHSYTLKTTSGWFRALFSLPQRATTPSTPEVIHLEEDAFTLESLLRMICGLPINLLSSYDEVDSLLFAAEKYDMPGPASLIRILVMTPPLLDQPLRLYAAASRFGWESEAKHASAQTLTLNIHAPEYRPTLRKLDTDAVLNLFQLHRDRREGLRRRLDEHPFVGSNVVAFCPRCRRQIDHHTWRELKYKVILEMDVRPLGDTVLNIGLSEWVEARACWDAKCPNPECACVLYDKAETLRLIRECVDGLPKTT</sequence>
<comment type="caution">
    <text evidence="1">The sequence shown here is derived from an EMBL/GenBank/DDBJ whole genome shotgun (WGS) entry which is preliminary data.</text>
</comment>
<name>A0ACB8BCQ2_9AGAM</name>
<organism evidence="1 2">
    <name type="scientific">Leucogyrophana mollusca</name>
    <dbReference type="NCBI Taxonomy" id="85980"/>
    <lineage>
        <taxon>Eukaryota</taxon>
        <taxon>Fungi</taxon>
        <taxon>Dikarya</taxon>
        <taxon>Basidiomycota</taxon>
        <taxon>Agaricomycotina</taxon>
        <taxon>Agaricomycetes</taxon>
        <taxon>Agaricomycetidae</taxon>
        <taxon>Boletales</taxon>
        <taxon>Boletales incertae sedis</taxon>
        <taxon>Leucogyrophana</taxon>
    </lineage>
</organism>
<gene>
    <name evidence="1" type="ORF">BV22DRAFT_1036347</name>
</gene>
<keyword evidence="2" id="KW-1185">Reference proteome</keyword>
<accession>A0ACB8BCQ2</accession>
<evidence type="ECO:0000313" key="1">
    <source>
        <dbReference type="EMBL" id="KAH7923414.1"/>
    </source>
</evidence>
<reference evidence="1" key="1">
    <citation type="journal article" date="2021" name="New Phytol.">
        <title>Evolutionary innovations through gain and loss of genes in the ectomycorrhizal Boletales.</title>
        <authorList>
            <person name="Wu G."/>
            <person name="Miyauchi S."/>
            <person name="Morin E."/>
            <person name="Kuo A."/>
            <person name="Drula E."/>
            <person name="Varga T."/>
            <person name="Kohler A."/>
            <person name="Feng B."/>
            <person name="Cao Y."/>
            <person name="Lipzen A."/>
            <person name="Daum C."/>
            <person name="Hundley H."/>
            <person name="Pangilinan J."/>
            <person name="Johnson J."/>
            <person name="Barry K."/>
            <person name="LaButti K."/>
            <person name="Ng V."/>
            <person name="Ahrendt S."/>
            <person name="Min B."/>
            <person name="Choi I.G."/>
            <person name="Park H."/>
            <person name="Plett J.M."/>
            <person name="Magnuson J."/>
            <person name="Spatafora J.W."/>
            <person name="Nagy L.G."/>
            <person name="Henrissat B."/>
            <person name="Grigoriev I.V."/>
            <person name="Yang Z.L."/>
            <person name="Xu J."/>
            <person name="Martin F.M."/>
        </authorList>
    </citation>
    <scope>NUCLEOTIDE SEQUENCE</scope>
    <source>
        <strain evidence="1">KUC20120723A-06</strain>
    </source>
</reference>
<protein>
    <submittedName>
        <fullName evidence="1">Uncharacterized protein</fullName>
    </submittedName>
</protein>
<dbReference type="EMBL" id="MU266453">
    <property type="protein sequence ID" value="KAH7923414.1"/>
    <property type="molecule type" value="Genomic_DNA"/>
</dbReference>